<dbReference type="Proteomes" id="UP000019184">
    <property type="component" value="Unassembled WGS sequence"/>
</dbReference>
<sequence>MRFSEPLAVQSVRVEMKGRTLRGLVSKVDQRRVYFINGEVQTGRIEPVANIELYQPVTYSGQTMTIRHARASELGPWLDLVAAKGEVFVQFWLKPGEQPVYFDLGNDPPADPIPAELRPFL</sequence>
<dbReference type="RefSeq" id="WP_051497834.1">
    <property type="nucleotide sequence ID" value="NZ_CBTK010000233.1"/>
</dbReference>
<protein>
    <submittedName>
        <fullName evidence="1">Uncharacterized protein</fullName>
    </submittedName>
</protein>
<comment type="caution">
    <text evidence="1">The sequence shown here is derived from an EMBL/GenBank/DDBJ whole genome shotgun (WGS) entry which is preliminary data.</text>
</comment>
<evidence type="ECO:0000313" key="2">
    <source>
        <dbReference type="Proteomes" id="UP000019184"/>
    </source>
</evidence>
<dbReference type="EMBL" id="CBTK010000233">
    <property type="protein sequence ID" value="CDH45963.1"/>
    <property type="molecule type" value="Genomic_DNA"/>
</dbReference>
<keyword evidence="2" id="KW-1185">Reference proteome</keyword>
<reference evidence="1 2" key="1">
    <citation type="journal article" date="2014" name="ISME J.">
        <title>Candidatus Competibacter-lineage genomes retrieved from metagenomes reveal functional metabolic diversity.</title>
        <authorList>
            <person name="McIlroy S.J."/>
            <person name="Albertsen M."/>
            <person name="Andresen E.K."/>
            <person name="Saunders A.M."/>
            <person name="Kristiansen R."/>
            <person name="Stokholm-Bjerregaard M."/>
            <person name="Nielsen K.L."/>
            <person name="Nielsen P.H."/>
        </authorList>
    </citation>
    <scope>NUCLEOTIDE SEQUENCE [LARGE SCALE GENOMIC DNA]</scope>
    <source>
        <strain evidence="1 2">Run_B_J11</strain>
    </source>
</reference>
<dbReference type="AlphaFoldDB" id="A0A7U7J474"/>
<dbReference type="OrthoDB" id="5459053at2"/>
<gene>
    <name evidence="1" type="ORF">BN874_3080005</name>
</gene>
<name>A0A7U7J474_9GAMM</name>
<organism evidence="1 2">
    <name type="scientific">Candidatus Contendobacter odensis Run_B_J11</name>
    <dbReference type="NCBI Taxonomy" id="1400861"/>
    <lineage>
        <taxon>Bacteria</taxon>
        <taxon>Pseudomonadati</taxon>
        <taxon>Pseudomonadota</taxon>
        <taxon>Gammaproteobacteria</taxon>
        <taxon>Candidatus Competibacteraceae</taxon>
        <taxon>Candidatus Contendibacter</taxon>
    </lineage>
</organism>
<accession>A0A7U7J474</accession>
<evidence type="ECO:0000313" key="1">
    <source>
        <dbReference type="EMBL" id="CDH45963.1"/>
    </source>
</evidence>
<proteinExistence type="predicted"/>